<gene>
    <name evidence="2" type="ORF">HIJ39_10855</name>
</gene>
<name>A0A7Y0Q2S8_9FIRM</name>
<proteinExistence type="predicted"/>
<accession>A0A7Y0Q2S8</accession>
<evidence type="ECO:0000256" key="1">
    <source>
        <dbReference type="SAM" id="SignalP"/>
    </source>
</evidence>
<organism evidence="2 3">
    <name type="scientific">Sulfobacillus harzensis</name>
    <dbReference type="NCBI Taxonomy" id="2729629"/>
    <lineage>
        <taxon>Bacteria</taxon>
        <taxon>Bacillati</taxon>
        <taxon>Bacillota</taxon>
        <taxon>Clostridia</taxon>
        <taxon>Eubacteriales</taxon>
        <taxon>Clostridiales Family XVII. Incertae Sedis</taxon>
        <taxon>Sulfobacillus</taxon>
    </lineage>
</organism>
<dbReference type="RefSeq" id="WP_169099558.1">
    <property type="nucleotide sequence ID" value="NZ_JABBVZ010000032.1"/>
</dbReference>
<dbReference type="Proteomes" id="UP000533476">
    <property type="component" value="Unassembled WGS sequence"/>
</dbReference>
<dbReference type="AlphaFoldDB" id="A0A7Y0Q2S8"/>
<keyword evidence="1" id="KW-0732">Signal</keyword>
<sequence>MRRHALSAVLLAMLGGCLAFLGAGHPVCPGFAIDFADTHWNWAQASGQPALVVSQQNTTRIAARVPSQGWFQPAYQCAEFVGRSLAAAGIPVPLVPESNPRWPVLVNVDRLSYYLLSRGYAHWIPLSRLRPGDPVLFRYPNPGHAPSPTVWSHMAIVVHSHPVLLDAHNAAHYHIRLRTLRGNAFHVRALAIRPKAKAVFDPPFRHGEEVEIAWRDLWTTRGAHLYWGQIFRVAATGPHGVRLSGVPGSVPGLALAPTAATPSLVVHHHLAVVLGMGPGGRTLIGGRFSPIPGWTRTPRIESQPGIPEKWHRVAPTTVAISKSGPLEPIPGWAAIPKAWAPSSALTVVDAEVTVNHRHWAQVEWRGARQGLGYLPWRWLKPLPSVAPQHLRHPLKLRAPDGTIVTVAPSTRLVKQYRDYWYGGALLVPQ</sequence>
<feature type="signal peptide" evidence="1">
    <location>
        <begin position="1"/>
        <end position="19"/>
    </location>
</feature>
<evidence type="ECO:0008006" key="4">
    <source>
        <dbReference type="Google" id="ProtNLM"/>
    </source>
</evidence>
<comment type="caution">
    <text evidence="2">The sequence shown here is derived from an EMBL/GenBank/DDBJ whole genome shotgun (WGS) entry which is preliminary data.</text>
</comment>
<reference evidence="2 3" key="1">
    <citation type="submission" date="2020-04" db="EMBL/GenBank/DDBJ databases">
        <authorList>
            <person name="Zhang R."/>
            <person name="Schippers A."/>
        </authorList>
    </citation>
    <scope>NUCLEOTIDE SEQUENCE [LARGE SCALE GENOMIC DNA]</scope>
    <source>
        <strain evidence="2 3">DSM 109850</strain>
    </source>
</reference>
<feature type="chain" id="PRO_5038562580" description="Amidase domain-containing protein" evidence="1">
    <location>
        <begin position="20"/>
        <end position="429"/>
    </location>
</feature>
<protein>
    <recommendedName>
        <fullName evidence="4">Amidase domain-containing protein</fullName>
    </recommendedName>
</protein>
<evidence type="ECO:0000313" key="2">
    <source>
        <dbReference type="EMBL" id="NMP22847.1"/>
    </source>
</evidence>
<evidence type="ECO:0000313" key="3">
    <source>
        <dbReference type="Proteomes" id="UP000533476"/>
    </source>
</evidence>
<dbReference type="PROSITE" id="PS51257">
    <property type="entry name" value="PROKAR_LIPOPROTEIN"/>
    <property type="match status" value="1"/>
</dbReference>
<dbReference type="EMBL" id="JABBVZ010000032">
    <property type="protein sequence ID" value="NMP22847.1"/>
    <property type="molecule type" value="Genomic_DNA"/>
</dbReference>
<keyword evidence="3" id="KW-1185">Reference proteome</keyword>